<keyword evidence="4 10" id="KW-1134">Transmembrane beta strand</keyword>
<dbReference type="InterPro" id="IPR039426">
    <property type="entry name" value="TonB-dep_rcpt-like"/>
</dbReference>
<evidence type="ECO:0000256" key="3">
    <source>
        <dbReference type="ARBA" id="ARBA00022448"/>
    </source>
</evidence>
<comment type="caution">
    <text evidence="15">The sequence shown here is derived from an EMBL/GenBank/DDBJ whole genome shotgun (WGS) entry which is preliminary data.</text>
</comment>
<dbReference type="SUPFAM" id="SSF56935">
    <property type="entry name" value="Porins"/>
    <property type="match status" value="1"/>
</dbReference>
<dbReference type="CDD" id="cd01347">
    <property type="entry name" value="ligand_gated_channel"/>
    <property type="match status" value="1"/>
</dbReference>
<keyword evidence="7 10" id="KW-0472">Membrane</keyword>
<dbReference type="InterPro" id="IPR037066">
    <property type="entry name" value="Plug_dom_sf"/>
</dbReference>
<reference evidence="15 16" key="1">
    <citation type="submission" date="2017-08" db="EMBL/GenBank/DDBJ databases">
        <title>Pusillimonas indicus sp. nov., a member of the family Alcaligenaceae isolated from surface seawater.</title>
        <authorList>
            <person name="Li J."/>
        </authorList>
    </citation>
    <scope>NUCLEOTIDE SEQUENCE [LARGE SCALE GENOMIC DNA]</scope>
    <source>
        <strain evidence="15 16">L52-1-41</strain>
    </source>
</reference>
<keyword evidence="5 10" id="KW-0812">Transmembrane</keyword>
<evidence type="ECO:0000256" key="6">
    <source>
        <dbReference type="ARBA" id="ARBA00023077"/>
    </source>
</evidence>
<dbReference type="Proteomes" id="UP000266206">
    <property type="component" value="Unassembled WGS sequence"/>
</dbReference>
<dbReference type="InterPro" id="IPR010105">
    <property type="entry name" value="TonB_sidphr_rcpt"/>
</dbReference>
<feature type="chain" id="PRO_5017409059" evidence="12">
    <location>
        <begin position="24"/>
        <end position="724"/>
    </location>
</feature>
<evidence type="ECO:0000256" key="9">
    <source>
        <dbReference type="ARBA" id="ARBA00023237"/>
    </source>
</evidence>
<protein>
    <submittedName>
        <fullName evidence="15">TonB-dependent siderophore receptor</fullName>
    </submittedName>
</protein>
<evidence type="ECO:0000313" key="15">
    <source>
        <dbReference type="EMBL" id="RIY42593.1"/>
    </source>
</evidence>
<keyword evidence="3 10" id="KW-0813">Transport</keyword>
<evidence type="ECO:0000256" key="7">
    <source>
        <dbReference type="ARBA" id="ARBA00023136"/>
    </source>
</evidence>
<feature type="domain" description="TonB-dependent receptor-like beta-barrel" evidence="13">
    <location>
        <begin position="248"/>
        <end position="690"/>
    </location>
</feature>
<dbReference type="GO" id="GO:0015344">
    <property type="term" value="F:siderophore uptake transmembrane transporter activity"/>
    <property type="evidence" value="ECO:0007669"/>
    <property type="project" value="TreeGrafter"/>
</dbReference>
<evidence type="ECO:0000256" key="12">
    <source>
        <dbReference type="SAM" id="SignalP"/>
    </source>
</evidence>
<accession>A0A3A1YWH4</accession>
<dbReference type="GO" id="GO:0038023">
    <property type="term" value="F:signaling receptor activity"/>
    <property type="evidence" value="ECO:0007669"/>
    <property type="project" value="InterPro"/>
</dbReference>
<dbReference type="InterPro" id="IPR000531">
    <property type="entry name" value="Beta-barrel_TonB"/>
</dbReference>
<dbReference type="NCBIfam" id="TIGR01783">
    <property type="entry name" value="TonB-siderophor"/>
    <property type="match status" value="1"/>
</dbReference>
<evidence type="ECO:0000256" key="8">
    <source>
        <dbReference type="ARBA" id="ARBA00023170"/>
    </source>
</evidence>
<evidence type="ECO:0000256" key="4">
    <source>
        <dbReference type="ARBA" id="ARBA00022452"/>
    </source>
</evidence>
<evidence type="ECO:0000256" key="11">
    <source>
        <dbReference type="RuleBase" id="RU003357"/>
    </source>
</evidence>
<evidence type="ECO:0000259" key="14">
    <source>
        <dbReference type="Pfam" id="PF07715"/>
    </source>
</evidence>
<keyword evidence="8 15" id="KW-0675">Receptor</keyword>
<feature type="domain" description="TonB-dependent receptor plug" evidence="14">
    <location>
        <begin position="70"/>
        <end position="163"/>
    </location>
</feature>
<dbReference type="EMBL" id="NQYH01000001">
    <property type="protein sequence ID" value="RIY42593.1"/>
    <property type="molecule type" value="Genomic_DNA"/>
</dbReference>
<evidence type="ECO:0000259" key="13">
    <source>
        <dbReference type="Pfam" id="PF00593"/>
    </source>
</evidence>
<evidence type="ECO:0000256" key="2">
    <source>
        <dbReference type="ARBA" id="ARBA00009810"/>
    </source>
</evidence>
<dbReference type="Pfam" id="PF00593">
    <property type="entry name" value="TonB_dep_Rec_b-barrel"/>
    <property type="match status" value="1"/>
</dbReference>
<evidence type="ECO:0000256" key="5">
    <source>
        <dbReference type="ARBA" id="ARBA00022692"/>
    </source>
</evidence>
<name>A0A3A1YWH4_9BURK</name>
<dbReference type="AlphaFoldDB" id="A0A3A1YWH4"/>
<dbReference type="OrthoDB" id="5346107at2"/>
<comment type="subcellular location">
    <subcellularLocation>
        <location evidence="1 10">Cell outer membrane</location>
        <topology evidence="1 10">Multi-pass membrane protein</topology>
    </subcellularLocation>
</comment>
<dbReference type="Gene3D" id="2.170.130.10">
    <property type="entry name" value="TonB-dependent receptor, plug domain"/>
    <property type="match status" value="1"/>
</dbReference>
<dbReference type="GO" id="GO:0015891">
    <property type="term" value="P:siderophore transport"/>
    <property type="evidence" value="ECO:0007669"/>
    <property type="project" value="InterPro"/>
</dbReference>
<feature type="signal peptide" evidence="12">
    <location>
        <begin position="1"/>
        <end position="23"/>
    </location>
</feature>
<proteinExistence type="inferred from homology"/>
<sequence length="724" mass="78002">MNRTVPFIGFSLVLMGSWGAASAQESSVQTLQPIVVEASADASSEGLSPVFAGGQVATGSRLGILGTVDVMDMPFNSVEYTNQFIRDQQARSVADILQSDPTVRIARGFGNYQQLYMIRGFPLYSDDVTYNGLYGLLPRQYLAAEFIERLDVFRGANAFLNGAAPGNSGLGGSINVVPKRAPNEPLMRGSAGWESGNQGYVAVDMARRFGPENRTGIRLNAVTRSGGSAVDDEHRRLGAVGLGIDWKGDRTRLSADIGWQDHRLKRSQPSITFASGLEIPSAIDAERNVAQDYTFSNARDVFGTLRGEFDVTDRIVAWAALGMRESEESSLLANPTVTNAMGDMTQNAFRGERKDSVLTGEVGARAEFETGSVGHKVNVALNFYNFESKNAYEYYPTTNSNLYNPVTQPLPAAPSFTGGSLDDPKRTLQTRNHSIAVSDTLAFAQERVLLTVGARYQVIENQSYDYNTGQANQPSNRSTAISPVVGLVVKPTDTISLYANYIEGLTQVGPASGFNPVPVNLGATFDAVKTKQKEVGIKFDNGDLGLGASLFTLDQPTAYVDPTTRVYGVYGKQRNRGAELTFYGEPMRGLRVLGGMTFLDAKQQQTAGGANDGNRAIGAPKFIANAGLEWDVPGSSGLTLSGRVVHTSSQYVDAANTQQIPAWTRVDLGARYLTEVQGHLLTLRADVLNVANKNYWASAGGYPGSSYLTVGAPRTFMLSASLEY</sequence>
<evidence type="ECO:0000313" key="16">
    <source>
        <dbReference type="Proteomes" id="UP000266206"/>
    </source>
</evidence>
<comment type="similarity">
    <text evidence="2 10 11">Belongs to the TonB-dependent receptor family.</text>
</comment>
<keyword evidence="6 11" id="KW-0798">TonB box</keyword>
<dbReference type="InterPro" id="IPR012910">
    <property type="entry name" value="Plug_dom"/>
</dbReference>
<dbReference type="PROSITE" id="PS52016">
    <property type="entry name" value="TONB_DEPENDENT_REC_3"/>
    <property type="match status" value="1"/>
</dbReference>
<gene>
    <name evidence="15" type="ORF">CJP73_00195</name>
</gene>
<evidence type="ECO:0000256" key="1">
    <source>
        <dbReference type="ARBA" id="ARBA00004571"/>
    </source>
</evidence>
<dbReference type="PANTHER" id="PTHR32552:SF82">
    <property type="entry name" value="FCUA PROTEIN"/>
    <property type="match status" value="1"/>
</dbReference>
<dbReference type="Pfam" id="PF07715">
    <property type="entry name" value="Plug"/>
    <property type="match status" value="1"/>
</dbReference>
<organism evidence="15 16">
    <name type="scientific">Neopusillimonas maritima</name>
    <dbReference type="NCBI Taxonomy" id="2026239"/>
    <lineage>
        <taxon>Bacteria</taxon>
        <taxon>Pseudomonadati</taxon>
        <taxon>Pseudomonadota</taxon>
        <taxon>Betaproteobacteria</taxon>
        <taxon>Burkholderiales</taxon>
        <taxon>Alcaligenaceae</taxon>
        <taxon>Neopusillimonas</taxon>
    </lineage>
</organism>
<dbReference type="GO" id="GO:0009279">
    <property type="term" value="C:cell outer membrane"/>
    <property type="evidence" value="ECO:0007669"/>
    <property type="project" value="UniProtKB-SubCell"/>
</dbReference>
<evidence type="ECO:0000256" key="10">
    <source>
        <dbReference type="PROSITE-ProRule" id="PRU01360"/>
    </source>
</evidence>
<dbReference type="InterPro" id="IPR036942">
    <property type="entry name" value="Beta-barrel_TonB_sf"/>
</dbReference>
<dbReference type="Gene3D" id="2.40.170.20">
    <property type="entry name" value="TonB-dependent receptor, beta-barrel domain"/>
    <property type="match status" value="1"/>
</dbReference>
<keyword evidence="9 10" id="KW-0998">Cell outer membrane</keyword>
<keyword evidence="12" id="KW-0732">Signal</keyword>
<dbReference type="PANTHER" id="PTHR32552">
    <property type="entry name" value="FERRICHROME IRON RECEPTOR-RELATED"/>
    <property type="match status" value="1"/>
</dbReference>